<dbReference type="SUPFAM" id="SSF69336">
    <property type="entry name" value="Alpha subunit of glutamate synthase, C-terminal domain"/>
    <property type="match status" value="1"/>
</dbReference>
<comment type="pathway">
    <text evidence="14">Amino-acid biosynthesis.</text>
</comment>
<dbReference type="SUPFAM" id="SSF51395">
    <property type="entry name" value="FMN-linked oxidoreductases"/>
    <property type="match status" value="1"/>
</dbReference>
<evidence type="ECO:0000256" key="7">
    <source>
        <dbReference type="ARBA" id="ARBA00022723"/>
    </source>
</evidence>
<evidence type="ECO:0000256" key="13">
    <source>
        <dbReference type="ARBA" id="ARBA00023291"/>
    </source>
</evidence>
<dbReference type="Proteomes" id="UP000000343">
    <property type="component" value="Chromosome"/>
</dbReference>
<evidence type="ECO:0000256" key="3">
    <source>
        <dbReference type="ARBA" id="ARBA00009716"/>
    </source>
</evidence>
<dbReference type="InterPro" id="IPR029055">
    <property type="entry name" value="Ntn_hydrolases_N"/>
</dbReference>
<dbReference type="GO" id="GO:0016041">
    <property type="term" value="F:glutamate synthase (ferredoxin) activity"/>
    <property type="evidence" value="ECO:0007669"/>
    <property type="project" value="UniProtKB-EC"/>
</dbReference>
<keyword evidence="13" id="KW-0003">3Fe-4S</keyword>
<dbReference type="eggNOG" id="COG0069">
    <property type="taxonomic scope" value="Bacteria"/>
</dbReference>
<dbReference type="MEROPS" id="C44.003"/>
<protein>
    <submittedName>
        <fullName evidence="16">Glutamate synthase (Ferredoxin)</fullName>
        <ecNumber evidence="16">1.4.7.1</ecNumber>
    </submittedName>
</protein>
<evidence type="ECO:0000256" key="1">
    <source>
        <dbReference type="ARBA" id="ARBA00001917"/>
    </source>
</evidence>
<dbReference type="InterPro" id="IPR002932">
    <property type="entry name" value="Glu_synthdom"/>
</dbReference>
<dbReference type="EC" id="1.4.7.1" evidence="16"/>
<dbReference type="eggNOG" id="COG0070">
    <property type="taxonomic scope" value="Bacteria"/>
</dbReference>
<evidence type="ECO:0000256" key="9">
    <source>
        <dbReference type="ARBA" id="ARBA00023002"/>
    </source>
</evidence>
<accession>E8X047</accession>
<keyword evidence="12" id="KW-0314">Glutamate biosynthesis</keyword>
<keyword evidence="6" id="KW-0288">FMN</keyword>
<dbReference type="RefSeq" id="WP_013580262.1">
    <property type="nucleotide sequence ID" value="NC_015064.1"/>
</dbReference>
<keyword evidence="5" id="KW-0285">Flavoprotein</keyword>
<evidence type="ECO:0000256" key="4">
    <source>
        <dbReference type="ARBA" id="ARBA00022605"/>
    </source>
</evidence>
<comment type="similarity">
    <text evidence="3">Belongs to the glutamate synthase family.</text>
</comment>
<evidence type="ECO:0000256" key="6">
    <source>
        <dbReference type="ARBA" id="ARBA00022643"/>
    </source>
</evidence>
<sequence length="1516" mass="160978">MGQFQVNAARQVGEMGKIAAGAASLLDSRFDIDSCGVGFVATIDGVASHTILKQALTALARLAHRGATAADGKSSDGVGLMTAVPRAMLLKAAGVELAAERLLGVGVMFIPNDETNAEAVLERCLASHDLHILCWRDVPIATEVLGSIALNAMPKIRQVLVVDALGKDSVPPRAADSMERRLYLSRKQFERAQENDEVTGYVCSLSTQTIVYKAMCSGTLMPEFYPDLKSEEYVTPFTIFHQRYATNTTPTWDRAQPARMLAHNGEINTVWGNRSRMAARDATLPVECKPVLTKGGTDSTSLDEAVELVAKNGRTISEAVRVLLPPAVDPRRFSTFLSYHSDCIEPWDGPAAIAFSDGRVVGAALDRNGLRPCRFAVTDEGLVVAGSEAGLVDLDPEKTVHSGRLGPGQMLVVDLIDHKLYENDELLQIFDSEATTYAQLIDPISFEPELSDVCLTAETLKPLQRGFGYTREDVKMILQPMAADGKDSVWSMGDDTPLAFLARSPRPVYAFFRQRFAQVTNPAIDPLREAVVVSLHTRLGPWSHMLDKNAPLHGVSLPSPFLALEQIDALRDGKHPHNEELPVAELACVFSPELTLLQALDAVCQQAIELVRNGAKILLLSDRSAHAAENGSDVKIPVPMAMATGAVHQALVAAGLRTLAGLAVEAGDVRDIHHAAILIGYGAGAVCPWLALETAKSFGAPEAAAAERKMLKSFDAGLAKIMSKMGISVVDSYRGAHLFDILGLHQSVVEHCFPGTPAPLSGIGFEELDRQLRVGWLPETVAPAAEDLPDYGWVRFRKSDTSEPHAWMPPNVKALQTVVGSTRAGVKPADAHAAFKIYTDDLLAREPAVLRDLLAIKPIGPEISVDEVEPSTSLYKRFVASAMSLGSLSPEAHQCITIAMNTLGGRSNTGEGGEDPEVYRVEAAVPVPTSGAAQGQGGTAVAERVSVAAATETPLLKNNRIKQVASGRFGVTAAYLAHADEIEIKVAQGAKPGEGGQLPGHKVSGLIARLRHAQPGVSLISPPPHHDIYSIEDLAQLIYDLKRVNPKAAVGVKLVSSRGVGTVAAGVAKAYADFIVIAGNTGGTGAAALSSIKYAGNPWELGLAEAQQVLIQNDMRGRVKLRTDGGLATARDVLVAALLGADEYAFGTAVLVAIGCDMARQCHLNTCPTGIATQKPELRAKFRGKPEHIVSFFEELADDLRKLLAHYGLRSIEEAIGRTDLLEQVRFDGSLDLEEMLAFAPQATRSWTGVRNNQPVDGPPLDESWVAPALAAIAEGKAYSVEAQIANCDRAVGARLAGEIALLRAQAETPVDVSLKLHGTAGQSFGAFLVEGMVLELDGQANDFVGKGLSGGEVVIKARGNAARNSGQHVILGNVALYGATGGKLFAAGRGGERFAVRNSGVTAVIEGVGDHGCEYMTGGEVVVLGRAGINFAAGMTGGLAWVYDEDGSFVSDGRFHPEFVTADGYGAVELESQAALRTLVETHAATAASGLAQAMLADWEATAGKFVRLSPKPQV</sequence>
<dbReference type="PANTHER" id="PTHR11938:SF133">
    <property type="entry name" value="GLUTAMATE SYNTHASE (NADH)"/>
    <property type="match status" value="1"/>
</dbReference>
<keyword evidence="10" id="KW-0408">Iron</keyword>
<keyword evidence="8" id="KW-0315">Glutamine amidotransferase</keyword>
<gene>
    <name evidence="16" type="ordered locus">AciX9_1897</name>
</gene>
<reference evidence="17" key="1">
    <citation type="submission" date="2011-01" db="EMBL/GenBank/DDBJ databases">
        <title>Complete sequence of chromosome of Acidobacterium sp. MP5ACTX9.</title>
        <authorList>
            <consortium name="US DOE Joint Genome Institute"/>
            <person name="Lucas S."/>
            <person name="Copeland A."/>
            <person name="Lapidus A."/>
            <person name="Cheng J.-F."/>
            <person name="Goodwin L."/>
            <person name="Pitluck S."/>
            <person name="Teshima H."/>
            <person name="Detter J.C."/>
            <person name="Han C."/>
            <person name="Tapia R."/>
            <person name="Land M."/>
            <person name="Hauser L."/>
            <person name="Kyrpides N."/>
            <person name="Ivanova N."/>
            <person name="Ovchinnikova G."/>
            <person name="Pagani I."/>
            <person name="Rawat S.R."/>
            <person name="Mannisto M."/>
            <person name="Haggblom M.M."/>
            <person name="Woyke T."/>
        </authorList>
    </citation>
    <scope>NUCLEOTIDE SEQUENCE [LARGE SCALE GENOMIC DNA]</scope>
    <source>
        <strain evidence="17">MP5ACTX9</strain>
    </source>
</reference>
<dbReference type="STRING" id="1198114.AciX9_1897"/>
<evidence type="ECO:0000256" key="11">
    <source>
        <dbReference type="ARBA" id="ARBA00023014"/>
    </source>
</evidence>
<dbReference type="InterPro" id="IPR002489">
    <property type="entry name" value="Glu_synth_asu_C"/>
</dbReference>
<keyword evidence="7" id="KW-0479">Metal-binding</keyword>
<dbReference type="Pfam" id="PF01493">
    <property type="entry name" value="GXGXG"/>
    <property type="match status" value="1"/>
</dbReference>
<dbReference type="SUPFAM" id="SSF56235">
    <property type="entry name" value="N-terminal nucleophile aminohydrolases (Ntn hydrolases)"/>
    <property type="match status" value="1"/>
</dbReference>
<dbReference type="eggNOG" id="COG0067">
    <property type="taxonomic scope" value="Bacteria"/>
</dbReference>
<dbReference type="GO" id="GO:0046872">
    <property type="term" value="F:metal ion binding"/>
    <property type="evidence" value="ECO:0007669"/>
    <property type="project" value="UniProtKB-KW"/>
</dbReference>
<dbReference type="CDD" id="cd00713">
    <property type="entry name" value="GltS"/>
    <property type="match status" value="1"/>
</dbReference>
<dbReference type="GO" id="GO:0006537">
    <property type="term" value="P:glutamate biosynthetic process"/>
    <property type="evidence" value="ECO:0007669"/>
    <property type="project" value="UniProtKB-KW"/>
</dbReference>
<name>E8X047_GRATM</name>
<dbReference type="InterPro" id="IPR036485">
    <property type="entry name" value="Glu_synth_asu_C_sf"/>
</dbReference>
<dbReference type="KEGG" id="acm:AciX9_1897"/>
<dbReference type="InterPro" id="IPR050711">
    <property type="entry name" value="ET-N_metabolism_enzyme"/>
</dbReference>
<dbReference type="PaxDb" id="1198114-AciX9_1897"/>
<comment type="cofactor">
    <cofactor evidence="2">
        <name>[3Fe-4S] cluster</name>
        <dbReference type="ChEBI" id="CHEBI:21137"/>
    </cofactor>
</comment>
<organism evidence="17">
    <name type="scientific">Granulicella tundricola (strain ATCC BAA-1859 / DSM 23138 / MP5ACTX9)</name>
    <dbReference type="NCBI Taxonomy" id="1198114"/>
    <lineage>
        <taxon>Bacteria</taxon>
        <taxon>Pseudomonadati</taxon>
        <taxon>Acidobacteriota</taxon>
        <taxon>Terriglobia</taxon>
        <taxon>Terriglobales</taxon>
        <taxon>Acidobacteriaceae</taxon>
        <taxon>Granulicella</taxon>
    </lineage>
</organism>
<dbReference type="GO" id="GO:0019676">
    <property type="term" value="P:ammonia assimilation cycle"/>
    <property type="evidence" value="ECO:0007669"/>
    <property type="project" value="TreeGrafter"/>
</dbReference>
<comment type="cofactor">
    <cofactor evidence="1">
        <name>FMN</name>
        <dbReference type="ChEBI" id="CHEBI:58210"/>
    </cofactor>
</comment>
<keyword evidence="17" id="KW-1185">Reference proteome</keyword>
<evidence type="ECO:0000259" key="15">
    <source>
        <dbReference type="PROSITE" id="PS51278"/>
    </source>
</evidence>
<dbReference type="Pfam" id="PF01645">
    <property type="entry name" value="Glu_synthase"/>
    <property type="match status" value="1"/>
</dbReference>
<dbReference type="InterPro" id="IPR013785">
    <property type="entry name" value="Aldolase_TIM"/>
</dbReference>
<dbReference type="Gene3D" id="3.60.20.10">
    <property type="entry name" value="Glutamine Phosphoribosylpyrophosphate, subunit 1, domain 1"/>
    <property type="match status" value="1"/>
</dbReference>
<evidence type="ECO:0000256" key="2">
    <source>
        <dbReference type="ARBA" id="ARBA00001927"/>
    </source>
</evidence>
<evidence type="ECO:0000256" key="5">
    <source>
        <dbReference type="ARBA" id="ARBA00022630"/>
    </source>
</evidence>
<keyword evidence="4" id="KW-0028">Amino-acid biosynthesis</keyword>
<dbReference type="InterPro" id="IPR006982">
    <property type="entry name" value="Glu_synth_centr_N"/>
</dbReference>
<dbReference type="Gene3D" id="2.160.20.60">
    <property type="entry name" value="Glutamate synthase, alpha subunit, C-terminal domain"/>
    <property type="match status" value="1"/>
</dbReference>
<evidence type="ECO:0000256" key="8">
    <source>
        <dbReference type="ARBA" id="ARBA00022962"/>
    </source>
</evidence>
<dbReference type="Pfam" id="PF04898">
    <property type="entry name" value="Glu_syn_central"/>
    <property type="match status" value="1"/>
</dbReference>
<evidence type="ECO:0000313" key="16">
    <source>
        <dbReference type="EMBL" id="ADW68943.1"/>
    </source>
</evidence>
<evidence type="ECO:0000313" key="17">
    <source>
        <dbReference type="Proteomes" id="UP000000343"/>
    </source>
</evidence>
<keyword evidence="11" id="KW-0411">Iron-sulfur</keyword>
<dbReference type="EMBL" id="CP002480">
    <property type="protein sequence ID" value="ADW68943.1"/>
    <property type="molecule type" value="Genomic_DNA"/>
</dbReference>
<dbReference type="InterPro" id="IPR017932">
    <property type="entry name" value="GATase_2_dom"/>
</dbReference>
<evidence type="ECO:0000256" key="10">
    <source>
        <dbReference type="ARBA" id="ARBA00023004"/>
    </source>
</evidence>
<dbReference type="Pfam" id="PF00310">
    <property type="entry name" value="GATase_2"/>
    <property type="match status" value="1"/>
</dbReference>
<dbReference type="PANTHER" id="PTHR11938">
    <property type="entry name" value="FAD NADPH DEHYDROGENASE/OXIDOREDUCTASE"/>
    <property type="match status" value="1"/>
</dbReference>
<dbReference type="HOGENOM" id="CLU_000422_8_2_0"/>
<dbReference type="GO" id="GO:0051538">
    <property type="term" value="F:3 iron, 4 sulfur cluster binding"/>
    <property type="evidence" value="ECO:0007669"/>
    <property type="project" value="UniProtKB-KW"/>
</dbReference>
<dbReference type="Gene3D" id="3.20.20.70">
    <property type="entry name" value="Aldolase class I"/>
    <property type="match status" value="2"/>
</dbReference>
<evidence type="ECO:0000256" key="12">
    <source>
        <dbReference type="ARBA" id="ARBA00023164"/>
    </source>
</evidence>
<proteinExistence type="inferred from homology"/>
<dbReference type="PROSITE" id="PS51278">
    <property type="entry name" value="GATASE_TYPE_2"/>
    <property type="match status" value="1"/>
</dbReference>
<keyword evidence="9 16" id="KW-0560">Oxidoreductase</keyword>
<feature type="domain" description="Glutamine amidotransferase type-2" evidence="15">
    <location>
        <begin position="35"/>
        <end position="416"/>
    </location>
</feature>
<dbReference type="CDD" id="cd02808">
    <property type="entry name" value="GltS_FMN"/>
    <property type="match status" value="1"/>
</dbReference>
<evidence type="ECO:0000256" key="14">
    <source>
        <dbReference type="ARBA" id="ARBA00029440"/>
    </source>
</evidence>